<sequence>MKMIVKLWSNWTLDFMHLALSLVLVHSLILVMDMDKKMGELEKSLELKSQTLLWTTAQRDVLQDYYYNGEVDVATVEEWVVLAEYEKFKGTTDRAWDISKIVEAIHLLTQDRYRDRSGGQVYEIAKAVYESSKEFKLPFEVVLAVAWGESRYRDDICTGYMESPVGAVGCMQVMPFWAEALDFVADADELRYDLHVNIRAGAAVLRYYLDRPMVKGEHPLKVALLMYQYGESAYRSRTRRGLGFNGYAERVIKKAVQIKKKVRI</sequence>
<keyword evidence="1" id="KW-0812">Transmembrane</keyword>
<evidence type="ECO:0000259" key="2">
    <source>
        <dbReference type="Pfam" id="PF01464"/>
    </source>
</evidence>
<name>A0A0F9VKT5_9ZZZZ</name>
<dbReference type="InterPro" id="IPR008258">
    <property type="entry name" value="Transglycosylase_SLT_dom_1"/>
</dbReference>
<keyword evidence="1" id="KW-1133">Transmembrane helix</keyword>
<reference evidence="3" key="1">
    <citation type="journal article" date="2015" name="Nature">
        <title>Complex archaea that bridge the gap between prokaryotes and eukaryotes.</title>
        <authorList>
            <person name="Spang A."/>
            <person name="Saw J.H."/>
            <person name="Jorgensen S.L."/>
            <person name="Zaremba-Niedzwiedzka K."/>
            <person name="Martijn J."/>
            <person name="Lind A.E."/>
            <person name="van Eijk R."/>
            <person name="Schleper C."/>
            <person name="Guy L."/>
            <person name="Ettema T.J."/>
        </authorList>
    </citation>
    <scope>NUCLEOTIDE SEQUENCE</scope>
</reference>
<dbReference type="SUPFAM" id="SSF53955">
    <property type="entry name" value="Lysozyme-like"/>
    <property type="match status" value="1"/>
</dbReference>
<feature type="domain" description="Transglycosylase SLT" evidence="2">
    <location>
        <begin position="130"/>
        <end position="235"/>
    </location>
</feature>
<protein>
    <recommendedName>
        <fullName evidence="2">Transglycosylase SLT domain-containing protein</fullName>
    </recommendedName>
</protein>
<dbReference type="Gene3D" id="1.10.530.10">
    <property type="match status" value="1"/>
</dbReference>
<feature type="transmembrane region" description="Helical" evidence="1">
    <location>
        <begin position="15"/>
        <end position="34"/>
    </location>
</feature>
<proteinExistence type="predicted"/>
<dbReference type="EMBL" id="LAZR01000502">
    <property type="protein sequence ID" value="KKN66393.1"/>
    <property type="molecule type" value="Genomic_DNA"/>
</dbReference>
<dbReference type="AlphaFoldDB" id="A0A0F9VKT5"/>
<gene>
    <name evidence="3" type="ORF">LCGC14_0472150</name>
</gene>
<dbReference type="Pfam" id="PF01464">
    <property type="entry name" value="SLT"/>
    <property type="match status" value="1"/>
</dbReference>
<organism evidence="3">
    <name type="scientific">marine sediment metagenome</name>
    <dbReference type="NCBI Taxonomy" id="412755"/>
    <lineage>
        <taxon>unclassified sequences</taxon>
        <taxon>metagenomes</taxon>
        <taxon>ecological metagenomes</taxon>
    </lineage>
</organism>
<accession>A0A0F9VKT5</accession>
<dbReference type="InterPro" id="IPR023346">
    <property type="entry name" value="Lysozyme-like_dom_sf"/>
</dbReference>
<comment type="caution">
    <text evidence="3">The sequence shown here is derived from an EMBL/GenBank/DDBJ whole genome shotgun (WGS) entry which is preliminary data.</text>
</comment>
<evidence type="ECO:0000313" key="3">
    <source>
        <dbReference type="EMBL" id="KKN66393.1"/>
    </source>
</evidence>
<dbReference type="CDD" id="cd00254">
    <property type="entry name" value="LT-like"/>
    <property type="match status" value="1"/>
</dbReference>
<evidence type="ECO:0000256" key="1">
    <source>
        <dbReference type="SAM" id="Phobius"/>
    </source>
</evidence>
<keyword evidence="1" id="KW-0472">Membrane</keyword>